<proteinExistence type="predicted"/>
<sequence length="32" mass="3616">MILGLILRKYSFVKDHGAILYPLRDPAISPAF</sequence>
<name>A7MKQ9_CROS8</name>
<dbReference type="AlphaFoldDB" id="A7MKQ9"/>
<dbReference type="Proteomes" id="UP000000260">
    <property type="component" value="Chromosome"/>
</dbReference>
<gene>
    <name evidence="1" type="ordered locus">ESA_04172</name>
</gene>
<evidence type="ECO:0000313" key="2">
    <source>
        <dbReference type="Proteomes" id="UP000000260"/>
    </source>
</evidence>
<keyword evidence="2" id="KW-1185">Reference proteome</keyword>
<reference evidence="1 2" key="1">
    <citation type="journal article" date="2010" name="PLoS ONE">
        <title>Genome sequence of Cronobacter sakazakii BAA-894 and comparative genomic hybridization analysis with other Cronobacter species.</title>
        <authorList>
            <person name="Kucerova E."/>
            <person name="Clifton S.W."/>
            <person name="Xia X.Q."/>
            <person name="Long F."/>
            <person name="Porwollik S."/>
            <person name="Fulton L."/>
            <person name="Fronick C."/>
            <person name="Minx P."/>
            <person name="Kyung K."/>
            <person name="Warren W."/>
            <person name="Fulton R."/>
            <person name="Feng D."/>
            <person name="Wollam A."/>
            <person name="Shah N."/>
            <person name="Bhonagiri V."/>
            <person name="Nash W.E."/>
            <person name="Hallsworth-Pepin K."/>
            <person name="Wilson R.K."/>
            <person name="McClelland M."/>
            <person name="Forsythe S.J."/>
        </authorList>
    </citation>
    <scope>NUCLEOTIDE SEQUENCE [LARGE SCALE GENOMIC DNA]</scope>
    <source>
        <strain evidence="1 2">ATCC BAA-894</strain>
    </source>
</reference>
<dbReference type="HOGENOM" id="CLU_3388987_0_0_6"/>
<dbReference type="EMBL" id="CP000783">
    <property type="protein sequence ID" value="ABU79353.1"/>
    <property type="molecule type" value="Genomic_DNA"/>
</dbReference>
<dbReference type="KEGG" id="esa:ESA_04172"/>
<protein>
    <submittedName>
        <fullName evidence="1">Uncharacterized protein</fullName>
    </submittedName>
</protein>
<accession>A7MKQ9</accession>
<evidence type="ECO:0000313" key="1">
    <source>
        <dbReference type="EMBL" id="ABU79353.1"/>
    </source>
</evidence>
<organism evidence="1 2">
    <name type="scientific">Cronobacter sakazakii (strain ATCC BAA-894)</name>
    <name type="common">Enterobacter sakazakii</name>
    <dbReference type="NCBI Taxonomy" id="290339"/>
    <lineage>
        <taxon>Bacteria</taxon>
        <taxon>Pseudomonadati</taxon>
        <taxon>Pseudomonadota</taxon>
        <taxon>Gammaproteobacteria</taxon>
        <taxon>Enterobacterales</taxon>
        <taxon>Enterobacteriaceae</taxon>
        <taxon>Cronobacter</taxon>
    </lineage>
</organism>